<dbReference type="GO" id="GO:0048268">
    <property type="term" value="P:clathrin coat assembly"/>
    <property type="evidence" value="ECO:0007669"/>
    <property type="project" value="TreeGrafter"/>
</dbReference>
<evidence type="ECO:0000256" key="2">
    <source>
        <dbReference type="ARBA" id="ARBA00023176"/>
    </source>
</evidence>
<evidence type="ECO:0000256" key="3">
    <source>
        <dbReference type="ARBA" id="ARBA00037878"/>
    </source>
</evidence>
<evidence type="ECO:0000256" key="4">
    <source>
        <dbReference type="SAM" id="MobiDB-lite"/>
    </source>
</evidence>
<feature type="compositionally biased region" description="Low complexity" evidence="4">
    <location>
        <begin position="1"/>
        <end position="18"/>
    </location>
</feature>
<name>A0A7R9HLK9_9NEOP</name>
<keyword evidence="2" id="KW-0168">Coated pit</keyword>
<evidence type="ECO:0000259" key="5">
    <source>
        <dbReference type="Pfam" id="PF10291"/>
    </source>
</evidence>
<proteinExistence type="predicted"/>
<dbReference type="GO" id="GO:0030136">
    <property type="term" value="C:clathrin-coated vesicle"/>
    <property type="evidence" value="ECO:0007669"/>
    <property type="project" value="TreeGrafter"/>
</dbReference>
<dbReference type="PANTHER" id="PTHR23065:SF15">
    <property type="entry name" value="AT02057P"/>
    <property type="match status" value="1"/>
</dbReference>
<dbReference type="GO" id="GO:0072583">
    <property type="term" value="P:clathrin-dependent endocytosis"/>
    <property type="evidence" value="ECO:0007669"/>
    <property type="project" value="TreeGrafter"/>
</dbReference>
<dbReference type="EMBL" id="OB793300">
    <property type="protein sequence ID" value="CAD7426884.1"/>
    <property type="molecule type" value="Genomic_DNA"/>
</dbReference>
<protein>
    <recommendedName>
        <fullName evidence="5">Muniscin C-terminal domain-containing protein</fullName>
    </recommendedName>
</protein>
<sequence length="441" mass="47565">MYVGPPSRGRMSPSPISRADSVGSLEFRTAGVSTGSSRGPSPLTIGMSDTIPLAIAFHEIVHSYFKGTDETKLGGSSSSPDSTESLAHKDTLPSGDSAGCSKSFSISSEIVKLQEKAVAKSEISEHITSITDNEVCNLPNLGTCNLHVAHGSLRTGVESDDWDISSLLHICQAKLSGDMMVSFPAGIVTVLTNNPNPARLIFRIRNVQHIENVTPNKQLVSFFPSTRQYSAFLHTSAEFLISYLWDHAQRGLPIPPLAVCGWLRTASSRLAHLVVWLVHSGFGLMSMRLGHSQAVGSRFWPCWEDHSQSNAESSVFEFSMGALTALLRRQSEQNPSASYFNVDILKYRRKVHPTEIRTSISPSSAVGLNTTSVLANYATEASPAFRTAFIVGMSSGSSSISSSPSMAGLMLLHDYIGVIEAAPNCDVIVCCFVLLIRAVWG</sequence>
<reference evidence="6" key="1">
    <citation type="submission" date="2020-11" db="EMBL/GenBank/DDBJ databases">
        <authorList>
            <person name="Tran Van P."/>
        </authorList>
    </citation>
    <scope>NUCLEOTIDE SEQUENCE</scope>
</reference>
<dbReference type="GO" id="GO:0005886">
    <property type="term" value="C:plasma membrane"/>
    <property type="evidence" value="ECO:0007669"/>
    <property type="project" value="TreeGrafter"/>
</dbReference>
<dbReference type="InterPro" id="IPR018808">
    <property type="entry name" value="Muniscin_C"/>
</dbReference>
<dbReference type="GO" id="GO:0005905">
    <property type="term" value="C:clathrin-coated pit"/>
    <property type="evidence" value="ECO:0007669"/>
    <property type="project" value="UniProtKB-KW"/>
</dbReference>
<feature type="domain" description="Muniscin C-terminal" evidence="5">
    <location>
        <begin position="172"/>
        <end position="225"/>
    </location>
</feature>
<evidence type="ECO:0000256" key="1">
    <source>
        <dbReference type="ARBA" id="ARBA00022583"/>
    </source>
</evidence>
<dbReference type="Pfam" id="PF10291">
    <property type="entry name" value="muHD"/>
    <property type="match status" value="1"/>
</dbReference>
<feature type="compositionally biased region" description="Low complexity" evidence="4">
    <location>
        <begin position="76"/>
        <end position="85"/>
    </location>
</feature>
<dbReference type="AlphaFoldDB" id="A0A7R9HLK9"/>
<gene>
    <name evidence="6" type="ORF">TMSB3V08_LOCUS3752</name>
</gene>
<keyword evidence="2" id="KW-0472">Membrane</keyword>
<keyword evidence="1" id="KW-0254">Endocytosis</keyword>
<evidence type="ECO:0000313" key="6">
    <source>
        <dbReference type="EMBL" id="CAD7426884.1"/>
    </source>
</evidence>
<feature type="region of interest" description="Disordered" evidence="4">
    <location>
        <begin position="70"/>
        <end position="99"/>
    </location>
</feature>
<accession>A0A7R9HLK9</accession>
<feature type="region of interest" description="Disordered" evidence="4">
    <location>
        <begin position="1"/>
        <end position="22"/>
    </location>
</feature>
<comment type="subcellular location">
    <subcellularLocation>
        <location evidence="3">Membrane</location>
        <location evidence="3">Coated pit</location>
    </subcellularLocation>
</comment>
<dbReference type="PANTHER" id="PTHR23065">
    <property type="entry name" value="PROLINE-SERINE-THREONINE PHOSPHATASE INTERACTING PROTEIN 1"/>
    <property type="match status" value="1"/>
</dbReference>
<organism evidence="6">
    <name type="scientific">Timema monikensis</name>
    <dbReference type="NCBI Taxonomy" id="170555"/>
    <lineage>
        <taxon>Eukaryota</taxon>
        <taxon>Metazoa</taxon>
        <taxon>Ecdysozoa</taxon>
        <taxon>Arthropoda</taxon>
        <taxon>Hexapoda</taxon>
        <taxon>Insecta</taxon>
        <taxon>Pterygota</taxon>
        <taxon>Neoptera</taxon>
        <taxon>Polyneoptera</taxon>
        <taxon>Phasmatodea</taxon>
        <taxon>Timematodea</taxon>
        <taxon>Timematoidea</taxon>
        <taxon>Timematidae</taxon>
        <taxon>Timema</taxon>
    </lineage>
</organism>